<sequence length="124" mass="13994">RNEAELNVFYDYIILYRKIENKRCIINWTLQSPKAINQGNQQVVKALEKASFAILRLDENLRDGAIKVTNVINKKELLLIDKSLNRSDKEGCFFICSLLDMGNYVMTSGGGIPIDPNSDGGKEI</sequence>
<organism evidence="1 2">
    <name type="scientific">Candidatus Arcanibacter lacustris</name>
    <dbReference type="NCBI Taxonomy" id="1607817"/>
    <lineage>
        <taxon>Bacteria</taxon>
        <taxon>Pseudomonadati</taxon>
        <taxon>Pseudomonadota</taxon>
        <taxon>Alphaproteobacteria</taxon>
        <taxon>Rickettsiales</taxon>
        <taxon>Candidatus Arcanibacter</taxon>
    </lineage>
</organism>
<reference evidence="1 2" key="1">
    <citation type="submission" date="2015-02" db="EMBL/GenBank/DDBJ databases">
        <title>Single cell genomics of a rare environmental alphaproteobacterium provides unique insights into Rickettsiaceae evolution.</title>
        <authorList>
            <person name="Martijn J."/>
            <person name="Schulz F."/>
            <person name="Zaremba-Niedzwiedzka K."/>
            <person name="Viklund J."/>
            <person name="Stepanauskas R."/>
            <person name="Andersson S.G.E."/>
            <person name="Horn M."/>
            <person name="Guy L."/>
            <person name="Ettema T.J.G."/>
        </authorList>
    </citation>
    <scope>NUCLEOTIDE SEQUENCE [LARGE SCALE GENOMIC DNA]</scope>
    <source>
        <strain evidence="1 2">SCGC AAA041-L04</strain>
    </source>
</reference>
<dbReference type="InterPro" id="IPR058292">
    <property type="entry name" value="DUF7986"/>
</dbReference>
<dbReference type="Pfam" id="PF25948">
    <property type="entry name" value="DUF7986"/>
    <property type="match status" value="1"/>
</dbReference>
<protein>
    <submittedName>
        <fullName evidence="1">Uncharacterized protein</fullName>
    </submittedName>
</protein>
<dbReference type="EMBL" id="JYHA01000116">
    <property type="protein sequence ID" value="KKB96220.1"/>
    <property type="molecule type" value="Genomic_DNA"/>
</dbReference>
<dbReference type="Proteomes" id="UP000033358">
    <property type="component" value="Unassembled WGS sequence"/>
</dbReference>
<feature type="non-terminal residue" evidence="1">
    <location>
        <position position="1"/>
    </location>
</feature>
<proteinExistence type="predicted"/>
<comment type="caution">
    <text evidence="1">The sequence shown here is derived from an EMBL/GenBank/DDBJ whole genome shotgun (WGS) entry which is preliminary data.</text>
</comment>
<dbReference type="AlphaFoldDB" id="A0A0F5MN75"/>
<evidence type="ECO:0000313" key="1">
    <source>
        <dbReference type="EMBL" id="KKB96220.1"/>
    </source>
</evidence>
<gene>
    <name evidence="1" type="ORF">SZ25_00702</name>
</gene>
<evidence type="ECO:0000313" key="2">
    <source>
        <dbReference type="Proteomes" id="UP000033358"/>
    </source>
</evidence>
<accession>A0A0F5MN75</accession>
<keyword evidence="2" id="KW-1185">Reference proteome</keyword>
<name>A0A0F5MN75_9RICK</name>